<evidence type="ECO:0000313" key="2">
    <source>
        <dbReference type="EMBL" id="HGU33595.1"/>
    </source>
</evidence>
<proteinExistence type="predicted"/>
<accession>A0A7C4VZX5</accession>
<feature type="region of interest" description="Disordered" evidence="1">
    <location>
        <begin position="65"/>
        <end position="87"/>
    </location>
</feature>
<dbReference type="EMBL" id="DSUH01000277">
    <property type="protein sequence ID" value="HGU33595.1"/>
    <property type="molecule type" value="Genomic_DNA"/>
</dbReference>
<evidence type="ECO:0000256" key="1">
    <source>
        <dbReference type="SAM" id="MobiDB-lite"/>
    </source>
</evidence>
<name>A0A7C4VZX5_9BACT</name>
<protein>
    <recommendedName>
        <fullName evidence="3">AAA-ATPase-like domain-containing protein</fullName>
    </recommendedName>
</protein>
<sequence>MKTFNTEGPMDCREHYCLPPLERIDLKAVLRLIDAKKYFLLHAPRQTGKTTCLLALLDFTDRDDSFSGESSARFPEGGAGPACRRFS</sequence>
<reference evidence="2" key="1">
    <citation type="journal article" date="2020" name="mSystems">
        <title>Genome- and Community-Level Interaction Insights into Carbon Utilization and Element Cycling Functions of Hydrothermarchaeota in Hydrothermal Sediment.</title>
        <authorList>
            <person name="Zhou Z."/>
            <person name="Liu Y."/>
            <person name="Xu W."/>
            <person name="Pan J."/>
            <person name="Luo Z.H."/>
            <person name="Li M."/>
        </authorList>
    </citation>
    <scope>NUCLEOTIDE SEQUENCE [LARGE SCALE GENOMIC DNA]</scope>
    <source>
        <strain evidence="2">SpSt-477</strain>
    </source>
</reference>
<comment type="caution">
    <text evidence="2">The sequence shown here is derived from an EMBL/GenBank/DDBJ whole genome shotgun (WGS) entry which is preliminary data.</text>
</comment>
<gene>
    <name evidence="2" type="ORF">ENS29_12140</name>
</gene>
<organism evidence="2">
    <name type="scientific">Desulfatirhabdium butyrativorans</name>
    <dbReference type="NCBI Taxonomy" id="340467"/>
    <lineage>
        <taxon>Bacteria</taxon>
        <taxon>Pseudomonadati</taxon>
        <taxon>Thermodesulfobacteriota</taxon>
        <taxon>Desulfobacteria</taxon>
        <taxon>Desulfobacterales</taxon>
        <taxon>Desulfatirhabdiaceae</taxon>
        <taxon>Desulfatirhabdium</taxon>
    </lineage>
</organism>
<evidence type="ECO:0008006" key="3">
    <source>
        <dbReference type="Google" id="ProtNLM"/>
    </source>
</evidence>
<dbReference type="AlphaFoldDB" id="A0A7C4VZX5"/>